<feature type="region of interest" description="Disordered" evidence="1">
    <location>
        <begin position="1"/>
        <end position="40"/>
    </location>
</feature>
<feature type="transmembrane region" description="Helical" evidence="2">
    <location>
        <begin position="84"/>
        <end position="105"/>
    </location>
</feature>
<evidence type="ECO:0000256" key="2">
    <source>
        <dbReference type="SAM" id="Phobius"/>
    </source>
</evidence>
<reference evidence="3" key="1">
    <citation type="submission" date="2014-09" db="EMBL/GenBank/DDBJ databases">
        <authorList>
            <person name="Magalhaes I.L.F."/>
            <person name="Oliveira U."/>
            <person name="Santos F.R."/>
            <person name="Vidigal T.H.D.A."/>
            <person name="Brescovit A.D."/>
            <person name="Santos A.J."/>
        </authorList>
    </citation>
    <scope>NUCLEOTIDE SEQUENCE</scope>
    <source>
        <tissue evidence="3">Shoot tissue taken approximately 20 cm above the soil surface</tissue>
    </source>
</reference>
<dbReference type="AlphaFoldDB" id="A0A0A8Z6V7"/>
<name>A0A0A8Z6V7_ARUDO</name>
<sequence>MGATQAHSQSTHMKNINAKTRASQRSIRRQTTQAYANKNHGPCVGLEDELMKGEAPPVQRRQALFFQQKNVATSSSSSDACLVAWTWFSGPLCLNLGLFLCFLMASSTSLGTRLPLNSISFNLGR</sequence>
<accession>A0A0A8Z6V7</accession>
<keyword evidence="2" id="KW-0472">Membrane</keyword>
<evidence type="ECO:0000313" key="3">
    <source>
        <dbReference type="EMBL" id="JAD33428.1"/>
    </source>
</evidence>
<keyword evidence="2" id="KW-0812">Transmembrane</keyword>
<feature type="compositionally biased region" description="Polar residues" evidence="1">
    <location>
        <begin position="1"/>
        <end position="36"/>
    </location>
</feature>
<keyword evidence="2" id="KW-1133">Transmembrane helix</keyword>
<reference evidence="3" key="2">
    <citation type="journal article" date="2015" name="Data Brief">
        <title>Shoot transcriptome of the giant reed, Arundo donax.</title>
        <authorList>
            <person name="Barrero R.A."/>
            <person name="Guerrero F.D."/>
            <person name="Moolhuijzen P."/>
            <person name="Goolsby J.A."/>
            <person name="Tidwell J."/>
            <person name="Bellgard S.E."/>
            <person name="Bellgard M.I."/>
        </authorList>
    </citation>
    <scope>NUCLEOTIDE SEQUENCE</scope>
    <source>
        <tissue evidence="3">Shoot tissue taken approximately 20 cm above the soil surface</tissue>
    </source>
</reference>
<evidence type="ECO:0000256" key="1">
    <source>
        <dbReference type="SAM" id="MobiDB-lite"/>
    </source>
</evidence>
<dbReference type="EMBL" id="GBRH01264467">
    <property type="protein sequence ID" value="JAD33428.1"/>
    <property type="molecule type" value="Transcribed_RNA"/>
</dbReference>
<proteinExistence type="predicted"/>
<organism evidence="3">
    <name type="scientific">Arundo donax</name>
    <name type="common">Giant reed</name>
    <name type="synonym">Donax arundinaceus</name>
    <dbReference type="NCBI Taxonomy" id="35708"/>
    <lineage>
        <taxon>Eukaryota</taxon>
        <taxon>Viridiplantae</taxon>
        <taxon>Streptophyta</taxon>
        <taxon>Embryophyta</taxon>
        <taxon>Tracheophyta</taxon>
        <taxon>Spermatophyta</taxon>
        <taxon>Magnoliopsida</taxon>
        <taxon>Liliopsida</taxon>
        <taxon>Poales</taxon>
        <taxon>Poaceae</taxon>
        <taxon>PACMAD clade</taxon>
        <taxon>Arundinoideae</taxon>
        <taxon>Arundineae</taxon>
        <taxon>Arundo</taxon>
    </lineage>
</organism>
<protein>
    <submittedName>
        <fullName evidence="3">Uncharacterized protein</fullName>
    </submittedName>
</protein>